<keyword evidence="2" id="KW-0732">Signal</keyword>
<evidence type="ECO:0000313" key="3">
    <source>
        <dbReference type="EMBL" id="QST85201.1"/>
    </source>
</evidence>
<reference evidence="3" key="1">
    <citation type="submission" date="2012-12" db="EMBL/GenBank/DDBJ databases">
        <authorList>
            <person name="Pethick F.E."/>
            <person name="MacFadyen A.C."/>
            <person name="Tang Z."/>
            <person name="Sangal V."/>
            <person name="Tze-Tze L."/>
            <person name="Chu J."/>
            <person name="Guo M."/>
            <person name="Kirby R."/>
            <person name="Hoskisson P.A."/>
            <person name="Herron P.R."/>
            <person name="Hunter I.S."/>
        </authorList>
    </citation>
    <scope>NUCLEOTIDE SEQUENCE</scope>
    <source>
        <strain evidence="3">ATCC 10970</strain>
    </source>
</reference>
<feature type="signal peptide" evidence="2">
    <location>
        <begin position="1"/>
        <end position="38"/>
    </location>
</feature>
<feature type="chain" id="PRO_5032360028" evidence="2">
    <location>
        <begin position="39"/>
        <end position="106"/>
    </location>
</feature>
<sequence length="106" mass="10624">MRRLLRAGRTSRGTRVAAAAVLTSACAAVLLPGTAAQARPVVDTAGAASSARTERVSTTSDGAQADGLSDGASISADGRYVAFWSAAPNLGADGYRALLVKDLMSG</sequence>
<dbReference type="Proteomes" id="UP000011074">
    <property type="component" value="Chromosome"/>
</dbReference>
<accession>A0A8A1V166</accession>
<reference evidence="3" key="3">
    <citation type="journal article" date="2021" name="bioRxiv">
        <title>Bilateral symmetry of linear streptomycete chromosomes.</title>
        <authorList>
            <person name="Algora-Gallardo L."/>
            <person name="Schniete J.K."/>
            <person name="Mark D.R."/>
            <person name="Hunter I.S."/>
            <person name="Herron P.R."/>
        </authorList>
    </citation>
    <scope>NUCLEOTIDE SEQUENCE</scope>
    <source>
        <strain evidence="3">ATCC 10970</strain>
    </source>
</reference>
<reference evidence="3" key="2">
    <citation type="submission" date="2020-01" db="EMBL/GenBank/DDBJ databases">
        <authorList>
            <person name="Algora L."/>
            <person name="Schniete J.K."/>
            <person name="MacFadyen A."/>
            <person name="Hoskisson P.A."/>
            <person name="Hunter I.S."/>
            <person name="Herron P.R."/>
        </authorList>
    </citation>
    <scope>NUCLEOTIDE SEQUENCE</scope>
    <source>
        <strain evidence="3">ATCC 10970</strain>
    </source>
</reference>
<dbReference type="GeneID" id="66859964"/>
<proteinExistence type="predicted"/>
<dbReference type="EMBL" id="CP048261">
    <property type="protein sequence ID" value="QST85201.1"/>
    <property type="molecule type" value="Genomic_DNA"/>
</dbReference>
<gene>
    <name evidence="3" type="ORF">SRIM_038295</name>
</gene>
<protein>
    <submittedName>
        <fullName evidence="3">Uncharacterized protein</fullName>
    </submittedName>
</protein>
<feature type="region of interest" description="Disordered" evidence="1">
    <location>
        <begin position="46"/>
        <end position="69"/>
    </location>
</feature>
<evidence type="ECO:0000256" key="2">
    <source>
        <dbReference type="SAM" id="SignalP"/>
    </source>
</evidence>
<dbReference type="PROSITE" id="PS51257">
    <property type="entry name" value="PROKAR_LIPOPROTEIN"/>
    <property type="match status" value="1"/>
</dbReference>
<dbReference type="AlphaFoldDB" id="A0A8A1V166"/>
<evidence type="ECO:0000313" key="4">
    <source>
        <dbReference type="Proteomes" id="UP000011074"/>
    </source>
</evidence>
<dbReference type="RefSeq" id="WP_129820932.1">
    <property type="nucleotide sequence ID" value="NZ_CP048261.1"/>
</dbReference>
<name>A0A8A1V166_STRR1</name>
<organism evidence="3 4">
    <name type="scientific">Streptomyces rimosus subsp. rimosus (strain ATCC 10970 / DSM 40260 / JCM 4667 / NRRL 2234)</name>
    <dbReference type="NCBI Taxonomy" id="1265868"/>
    <lineage>
        <taxon>Bacteria</taxon>
        <taxon>Bacillati</taxon>
        <taxon>Actinomycetota</taxon>
        <taxon>Actinomycetes</taxon>
        <taxon>Kitasatosporales</taxon>
        <taxon>Streptomycetaceae</taxon>
        <taxon>Streptomyces</taxon>
    </lineage>
</organism>
<evidence type="ECO:0000256" key="1">
    <source>
        <dbReference type="SAM" id="MobiDB-lite"/>
    </source>
</evidence>